<feature type="region of interest" description="Disordered" evidence="1">
    <location>
        <begin position="126"/>
        <end position="169"/>
    </location>
</feature>
<organism evidence="2 3">
    <name type="scientific">Tanacetum coccineum</name>
    <dbReference type="NCBI Taxonomy" id="301880"/>
    <lineage>
        <taxon>Eukaryota</taxon>
        <taxon>Viridiplantae</taxon>
        <taxon>Streptophyta</taxon>
        <taxon>Embryophyta</taxon>
        <taxon>Tracheophyta</taxon>
        <taxon>Spermatophyta</taxon>
        <taxon>Magnoliopsida</taxon>
        <taxon>eudicotyledons</taxon>
        <taxon>Gunneridae</taxon>
        <taxon>Pentapetalae</taxon>
        <taxon>asterids</taxon>
        <taxon>campanulids</taxon>
        <taxon>Asterales</taxon>
        <taxon>Asteraceae</taxon>
        <taxon>Asteroideae</taxon>
        <taxon>Anthemideae</taxon>
        <taxon>Anthemidinae</taxon>
        <taxon>Tanacetum</taxon>
    </lineage>
</organism>
<feature type="region of interest" description="Disordered" evidence="1">
    <location>
        <begin position="36"/>
        <end position="82"/>
    </location>
</feature>
<feature type="compositionally biased region" description="Basic and acidic residues" evidence="1">
    <location>
        <begin position="158"/>
        <end position="169"/>
    </location>
</feature>
<keyword evidence="3" id="KW-1185">Reference proteome</keyword>
<proteinExistence type="predicted"/>
<comment type="caution">
    <text evidence="2">The sequence shown here is derived from an EMBL/GenBank/DDBJ whole genome shotgun (WGS) entry which is preliminary data.</text>
</comment>
<reference evidence="2" key="2">
    <citation type="submission" date="2022-01" db="EMBL/GenBank/DDBJ databases">
        <authorList>
            <person name="Yamashiro T."/>
            <person name="Shiraishi A."/>
            <person name="Satake H."/>
            <person name="Nakayama K."/>
        </authorList>
    </citation>
    <scope>NUCLEOTIDE SEQUENCE</scope>
</reference>
<protein>
    <submittedName>
        <fullName evidence="2">Uncharacterized protein</fullName>
    </submittedName>
</protein>
<evidence type="ECO:0000313" key="2">
    <source>
        <dbReference type="EMBL" id="GJT15760.1"/>
    </source>
</evidence>
<evidence type="ECO:0000256" key="1">
    <source>
        <dbReference type="SAM" id="MobiDB-lite"/>
    </source>
</evidence>
<dbReference type="EMBL" id="BQNB010013421">
    <property type="protein sequence ID" value="GJT15760.1"/>
    <property type="molecule type" value="Genomic_DNA"/>
</dbReference>
<dbReference type="Proteomes" id="UP001151760">
    <property type="component" value="Unassembled WGS sequence"/>
</dbReference>
<accession>A0ABQ5BLP5</accession>
<gene>
    <name evidence="2" type="ORF">Tco_0874466</name>
</gene>
<feature type="compositionally biased region" description="Basic and acidic residues" evidence="1">
    <location>
        <begin position="138"/>
        <end position="149"/>
    </location>
</feature>
<evidence type="ECO:0000313" key="3">
    <source>
        <dbReference type="Proteomes" id="UP001151760"/>
    </source>
</evidence>
<reference evidence="2" key="1">
    <citation type="journal article" date="2022" name="Int. J. Mol. Sci.">
        <title>Draft Genome of Tanacetum Coccineum: Genomic Comparison of Closely Related Tanacetum-Family Plants.</title>
        <authorList>
            <person name="Yamashiro T."/>
            <person name="Shiraishi A."/>
            <person name="Nakayama K."/>
            <person name="Satake H."/>
        </authorList>
    </citation>
    <scope>NUCLEOTIDE SEQUENCE</scope>
</reference>
<name>A0ABQ5BLP5_9ASTR</name>
<sequence>MNLVTTLSDWIRALEADYKKIGKQGRQARVCLSDTEVVEDDSSKLGGKVTPTKVIQDQEGSEKASDEVSTTKAKKSTASEEVQDPISLYSNYDKPRQVAPASMSLWMQNMEVKSNQSQYKCKGLLQRGSREEEIDTQEELKEDVKEPGVKRKKFIPRKTKDEDKSRRRC</sequence>